<evidence type="ECO:0008006" key="3">
    <source>
        <dbReference type="Google" id="ProtNLM"/>
    </source>
</evidence>
<evidence type="ECO:0000313" key="2">
    <source>
        <dbReference type="EMBL" id="CAA6817260.1"/>
    </source>
</evidence>
<proteinExistence type="predicted"/>
<accession>A0A6S6TL45</accession>
<dbReference type="Pfam" id="PF09955">
    <property type="entry name" value="DUF2189"/>
    <property type="match status" value="1"/>
</dbReference>
<organism evidence="2">
    <name type="scientific">uncultured Thiotrichaceae bacterium</name>
    <dbReference type="NCBI Taxonomy" id="298394"/>
    <lineage>
        <taxon>Bacteria</taxon>
        <taxon>Pseudomonadati</taxon>
        <taxon>Pseudomonadota</taxon>
        <taxon>Gammaproteobacteria</taxon>
        <taxon>Thiotrichales</taxon>
        <taxon>Thiotrichaceae</taxon>
        <taxon>environmental samples</taxon>
    </lineage>
</organism>
<feature type="transmembrane region" description="Helical" evidence="1">
    <location>
        <begin position="178"/>
        <end position="200"/>
    </location>
</feature>
<feature type="transmembrane region" description="Helical" evidence="1">
    <location>
        <begin position="55"/>
        <end position="73"/>
    </location>
</feature>
<dbReference type="InterPro" id="IPR018692">
    <property type="entry name" value="DUF2189"/>
</dbReference>
<feature type="transmembrane region" description="Helical" evidence="1">
    <location>
        <begin position="225"/>
        <end position="254"/>
    </location>
</feature>
<feature type="transmembrane region" description="Helical" evidence="1">
    <location>
        <begin position="79"/>
        <end position="100"/>
    </location>
</feature>
<keyword evidence="1" id="KW-0472">Membrane</keyword>
<dbReference type="AlphaFoldDB" id="A0A6S6TL45"/>
<name>A0A6S6TL45_9GAMM</name>
<protein>
    <recommendedName>
        <fullName evidence="3">DUF2189 domain-containing protein</fullName>
    </recommendedName>
</protein>
<keyword evidence="1" id="KW-1133">Transmembrane helix</keyword>
<gene>
    <name evidence="2" type="ORF">HELGO_WM17232</name>
</gene>
<evidence type="ECO:0000256" key="1">
    <source>
        <dbReference type="SAM" id="Phobius"/>
    </source>
</evidence>
<dbReference type="EMBL" id="CACVAY010000082">
    <property type="protein sequence ID" value="CAA6817260.1"/>
    <property type="molecule type" value="Genomic_DNA"/>
</dbReference>
<sequence length="274" mass="29846">MSTHVATDHKEEKKNPLLTGETIHVYDVNKVSAGASKRWLEKGIADFKVSPMTSIAYGGIYVLVGLVLAFFTWNNPLYLVSMVTGFLLIGPIVAVGFYCMSRRIEEGGRPTFLQGFDAIKFNIISLVSFALILGFLLIAWTRVASLVVALFFGSTTISDDLIATIASNPQTTPFLLTYALVGLFFAGAAFMISLVSVPLITNRKVDVITAIVTSMKAVVKNPSVAISWAFIIATLIFLGFIFGFVGLAITLPIVGHASWHAYRELVSERDVELK</sequence>
<feature type="transmembrane region" description="Helical" evidence="1">
    <location>
        <begin position="121"/>
        <end position="140"/>
    </location>
</feature>
<keyword evidence="1" id="KW-0812">Transmembrane</keyword>
<reference evidence="2" key="1">
    <citation type="submission" date="2020-01" db="EMBL/GenBank/DDBJ databases">
        <authorList>
            <person name="Meier V. D."/>
            <person name="Meier V D."/>
        </authorList>
    </citation>
    <scope>NUCLEOTIDE SEQUENCE</scope>
    <source>
        <strain evidence="2">HLG_WM_MAG_07</strain>
    </source>
</reference>